<evidence type="ECO:0000313" key="4">
    <source>
        <dbReference type="Proteomes" id="UP001172684"/>
    </source>
</evidence>
<feature type="compositionally biased region" description="Basic and acidic residues" evidence="1">
    <location>
        <begin position="249"/>
        <end position="271"/>
    </location>
</feature>
<evidence type="ECO:0000256" key="2">
    <source>
        <dbReference type="SAM" id="Phobius"/>
    </source>
</evidence>
<feature type="compositionally biased region" description="Basic and acidic residues" evidence="1">
    <location>
        <begin position="280"/>
        <end position="302"/>
    </location>
</feature>
<feature type="compositionally biased region" description="Basic and acidic residues" evidence="1">
    <location>
        <begin position="183"/>
        <end position="212"/>
    </location>
</feature>
<feature type="compositionally biased region" description="Low complexity" evidence="1">
    <location>
        <begin position="385"/>
        <end position="395"/>
    </location>
</feature>
<name>A0ABQ9NY34_9PEZI</name>
<comment type="caution">
    <text evidence="3">The sequence shown here is derived from an EMBL/GenBank/DDBJ whole genome shotgun (WGS) entry which is preliminary data.</text>
</comment>
<feature type="compositionally biased region" description="Gly residues" evidence="1">
    <location>
        <begin position="132"/>
        <end position="143"/>
    </location>
</feature>
<keyword evidence="2" id="KW-0812">Transmembrane</keyword>
<evidence type="ECO:0000313" key="3">
    <source>
        <dbReference type="EMBL" id="KAJ9666235.1"/>
    </source>
</evidence>
<keyword evidence="2" id="KW-1133">Transmembrane helix</keyword>
<feature type="compositionally biased region" description="Polar residues" evidence="1">
    <location>
        <begin position="305"/>
        <end position="317"/>
    </location>
</feature>
<accession>A0ABQ9NY34</accession>
<feature type="compositionally biased region" description="Basic residues" evidence="1">
    <location>
        <begin position="396"/>
        <end position="405"/>
    </location>
</feature>
<organism evidence="3 4">
    <name type="scientific">Coniosporium apollinis</name>
    <dbReference type="NCBI Taxonomy" id="61459"/>
    <lineage>
        <taxon>Eukaryota</taxon>
        <taxon>Fungi</taxon>
        <taxon>Dikarya</taxon>
        <taxon>Ascomycota</taxon>
        <taxon>Pezizomycotina</taxon>
        <taxon>Dothideomycetes</taxon>
        <taxon>Dothideomycetes incertae sedis</taxon>
        <taxon>Coniosporium</taxon>
    </lineage>
</organism>
<protein>
    <submittedName>
        <fullName evidence="3">Uncharacterized protein</fullName>
    </submittedName>
</protein>
<evidence type="ECO:0000256" key="1">
    <source>
        <dbReference type="SAM" id="MobiDB-lite"/>
    </source>
</evidence>
<feature type="compositionally biased region" description="Polar residues" evidence="1">
    <location>
        <begin position="362"/>
        <end position="372"/>
    </location>
</feature>
<feature type="compositionally biased region" description="Polar residues" evidence="1">
    <location>
        <begin position="337"/>
        <end position="353"/>
    </location>
</feature>
<sequence>MAPLPATLLSLLPRSFSTSIPDLSVSSLELEEHAARSPMYIHDLHRRAITVSRIPPGSGAKEPTAFNNQAFLALFALIAAGMVIASIWFFFWAKNGGFVWRKGDWDDYKSTVLRRKGPDGKTLSNATKSTKLGGGSVVGGGSYGAESSVGYTDETGSTFTSKTEMRETHTGDNMRGGGARYTGDNRQKDREQRRSERQKDRELREYQREKPARVGGLNGQHDGSHYDYSNASDLSQSQRPLTSAAGAPKDTKRAQKEREKREKERRREAKVAAKTAAANAKKDKAAEAERKKEQQKARKAPKDLTSPSSPSNQNLVTPSRDAAASHPVVNDRPRRSAPSNAYSFTTGDDTGTVYTAPYTDATPAQQQDSYYSSYRPHAESPTKAPRTSQSRSRQSSPRKHHSRPHAHGEGSRSRHASRSRTDLSSDLGTKSYPCYIPGVSSSRGEGSLAPDESISQVGAPGRRQRDVMDGYRRGRGRGRRDSLSDSGEE</sequence>
<reference evidence="3" key="1">
    <citation type="submission" date="2022-10" db="EMBL/GenBank/DDBJ databases">
        <title>Culturing micro-colonial fungi from biological soil crusts in the Mojave desert and describing Neophaeococcomyces mojavensis, and introducing the new genera and species Taxawa tesnikishii.</title>
        <authorList>
            <person name="Kurbessoian T."/>
            <person name="Stajich J.E."/>
        </authorList>
    </citation>
    <scope>NUCLEOTIDE SEQUENCE</scope>
    <source>
        <strain evidence="3">TK_1</strain>
    </source>
</reference>
<dbReference type="EMBL" id="JAPDRL010000021">
    <property type="protein sequence ID" value="KAJ9666235.1"/>
    <property type="molecule type" value="Genomic_DNA"/>
</dbReference>
<feature type="compositionally biased region" description="Basic and acidic residues" evidence="1">
    <location>
        <begin position="163"/>
        <end position="172"/>
    </location>
</feature>
<feature type="region of interest" description="Disordered" evidence="1">
    <location>
        <begin position="116"/>
        <end position="489"/>
    </location>
</feature>
<gene>
    <name evidence="3" type="ORF">H2201_003669</name>
</gene>
<feature type="transmembrane region" description="Helical" evidence="2">
    <location>
        <begin position="70"/>
        <end position="92"/>
    </location>
</feature>
<keyword evidence="2" id="KW-0472">Membrane</keyword>
<feature type="compositionally biased region" description="Polar residues" evidence="1">
    <location>
        <begin position="227"/>
        <end position="241"/>
    </location>
</feature>
<keyword evidence="4" id="KW-1185">Reference proteome</keyword>
<dbReference type="Proteomes" id="UP001172684">
    <property type="component" value="Unassembled WGS sequence"/>
</dbReference>
<feature type="compositionally biased region" description="Basic and acidic residues" evidence="1">
    <location>
        <begin position="463"/>
        <end position="472"/>
    </location>
</feature>
<proteinExistence type="predicted"/>